<sequence>MIGKLYKSILKNGKKIGIYPFLIGSSIIISSTLIVPSCGEYHQTSFEREHNKFFDFNLYEKRIKKSLKSTDPISLMCSALEAFKDRPIFYKKLSQNFHNFVELINSFSYFPNQEYPGIENEYISYLVYTAKNYSTFYSKSVARTKNIKEYEPKTTLSALPTGNFVNFNGVKYLNEIWKSFDNKNKNDIKLSNLNKLSLKISNNIYKNLLKLESHYSRYLKNFSIFNIIAPHTDASHEFTNSKVDEYLGNFKFIKNVANLLPTINNQTIINNYRKFGIFDVKRETLLINSNKINALTFKFNKLYSANDITVTSSYSRSESRDLMNYIVINFSYRPDLMSFKEFLNFKKKTKFTKTNLQKEQIVSGYIDLDKLIGNYTAIAPDKFNVLEINTQGFGSEASLWKENINSGYYGNSTNSNSEKNIYLDYINFLKMDSNSNNTGLLITPDSWNVNEISKEDWDEMLPKINESVS</sequence>
<dbReference type="AlphaFoldDB" id="A0A059Y3K4"/>
<reference evidence="1 2" key="1">
    <citation type="submission" date="2013-04" db="EMBL/GenBank/DDBJ databases">
        <authorList>
            <person name="Lin L."/>
            <person name="Zeng Z."/>
            <person name="Xie J."/>
            <person name="Luo L."/>
            <person name="Yang Z."/>
            <person name="Liang W."/>
            <person name="Lin H."/>
            <person name="Dong C."/>
            <person name="Sun Y."/>
        </authorList>
    </citation>
    <scope>NUCLEOTIDE SEQUENCE [LARGE SCALE GENOMIC DNA]</scope>
    <source>
        <strain evidence="1 2">CQ-W70</strain>
    </source>
</reference>
<gene>
    <name evidence="1" type="ORF">K668_00825</name>
</gene>
<name>A0A059Y3K4_MYCBV</name>
<dbReference type="PATRIC" id="fig|1316930.3.peg.171"/>
<dbReference type="EMBL" id="CP005933">
    <property type="protein sequence ID" value="AIA33753.1"/>
    <property type="molecule type" value="Genomic_DNA"/>
</dbReference>
<dbReference type="HOGENOM" id="CLU_572142_0_0_14"/>
<dbReference type="KEGG" id="mbq:K668_00825"/>
<dbReference type="RefSeq" id="WP_013954613.1">
    <property type="nucleotide sequence ID" value="NZ_CP005933.1"/>
</dbReference>
<accession>A0A059Y3K4</accession>
<dbReference type="NCBIfam" id="NF045878">
    <property type="entry name" value="Mbov_0186_LP"/>
    <property type="match status" value="1"/>
</dbReference>
<dbReference type="Proteomes" id="UP000027182">
    <property type="component" value="Chromosome"/>
</dbReference>
<organism evidence="1 2">
    <name type="scientific">Mycoplasmopsis bovis CQ-W70</name>
    <dbReference type="NCBI Taxonomy" id="1316930"/>
    <lineage>
        <taxon>Bacteria</taxon>
        <taxon>Bacillati</taxon>
        <taxon>Mycoplasmatota</taxon>
        <taxon>Mycoplasmoidales</taxon>
        <taxon>Metamycoplasmataceae</taxon>
        <taxon>Mycoplasmopsis</taxon>
    </lineage>
</organism>
<proteinExistence type="predicted"/>
<evidence type="ECO:0000313" key="1">
    <source>
        <dbReference type="EMBL" id="AIA33753.1"/>
    </source>
</evidence>
<evidence type="ECO:0008006" key="3">
    <source>
        <dbReference type="Google" id="ProtNLM"/>
    </source>
</evidence>
<evidence type="ECO:0000313" key="2">
    <source>
        <dbReference type="Proteomes" id="UP000027182"/>
    </source>
</evidence>
<protein>
    <recommendedName>
        <fullName evidence="3">Lipoprotein</fullName>
    </recommendedName>
</protein>